<sequence length="271" mass="29963">MLKAATDHFRHRPEHRAAWKNPRLQQCGQFIKFPFTWPCIRRQRRRIPAEHGNHAAGQVFVRRPAERCAAGMAGAAVSEPLDEVGATVPLRWPIRIRLIAAGREIQRAPEREEDALVVREAQFVLAVRLAHRRERPEVGKHRVRICACDFGVVRIRKRRIEETAILRSSIMDGAPEVVRGPVADAGFIVWRDVGGIDRAERRRNRAPAGVGIAAPDGVAGHAVAGFRQVFAPGDLRGLVGDRRACFVASRFAGDLVAGQREGKGDEEGGGQ</sequence>
<gene>
    <name evidence="1" type="ORF">AYR66_12630</name>
</gene>
<comment type="caution">
    <text evidence="1">The sequence shown here is derived from an EMBL/GenBank/DDBJ whole genome shotgun (WGS) entry which is preliminary data.</text>
</comment>
<evidence type="ECO:0000313" key="2">
    <source>
        <dbReference type="Proteomes" id="UP000197535"/>
    </source>
</evidence>
<accession>A0A254TCD1</accession>
<dbReference type="EMBL" id="LSTO01000001">
    <property type="protein sequence ID" value="OWW20215.1"/>
    <property type="molecule type" value="Genomic_DNA"/>
</dbReference>
<dbReference type="Proteomes" id="UP000197535">
    <property type="component" value="Unassembled WGS sequence"/>
</dbReference>
<reference evidence="1 2" key="1">
    <citation type="submission" date="2016-02" db="EMBL/GenBank/DDBJ databases">
        <authorList>
            <person name="Wen L."/>
            <person name="He K."/>
            <person name="Yang H."/>
        </authorList>
    </citation>
    <scope>NUCLEOTIDE SEQUENCE [LARGE SCALE GENOMIC DNA]</scope>
    <source>
        <strain evidence="1 2">TSA40</strain>
    </source>
</reference>
<proteinExistence type="predicted"/>
<protein>
    <submittedName>
        <fullName evidence="1">Uncharacterized protein</fullName>
    </submittedName>
</protein>
<name>A0A254TCD1_9BURK</name>
<keyword evidence="2" id="KW-1185">Reference proteome</keyword>
<organism evidence="1 2">
    <name type="scientific">Noviherbaspirillum denitrificans</name>
    <dbReference type="NCBI Taxonomy" id="1968433"/>
    <lineage>
        <taxon>Bacteria</taxon>
        <taxon>Pseudomonadati</taxon>
        <taxon>Pseudomonadota</taxon>
        <taxon>Betaproteobacteria</taxon>
        <taxon>Burkholderiales</taxon>
        <taxon>Oxalobacteraceae</taxon>
        <taxon>Noviherbaspirillum</taxon>
    </lineage>
</organism>
<evidence type="ECO:0000313" key="1">
    <source>
        <dbReference type="EMBL" id="OWW20215.1"/>
    </source>
</evidence>
<dbReference type="AlphaFoldDB" id="A0A254TCD1"/>